<dbReference type="Pfam" id="PF00005">
    <property type="entry name" value="ABC_tran"/>
    <property type="match status" value="1"/>
</dbReference>
<organism evidence="7 8">
    <name type="scientific">Conexibacter stalactiti</name>
    <dbReference type="NCBI Taxonomy" id="1940611"/>
    <lineage>
        <taxon>Bacteria</taxon>
        <taxon>Bacillati</taxon>
        <taxon>Actinomycetota</taxon>
        <taxon>Thermoleophilia</taxon>
        <taxon>Solirubrobacterales</taxon>
        <taxon>Conexibacteraceae</taxon>
        <taxon>Conexibacter</taxon>
    </lineage>
</organism>
<keyword evidence="2" id="KW-0813">Transport</keyword>
<keyword evidence="3" id="KW-0547">Nucleotide-binding</keyword>
<accession>A0ABU4HSH5</accession>
<dbReference type="GO" id="GO:0005524">
    <property type="term" value="F:ATP binding"/>
    <property type="evidence" value="ECO:0007669"/>
    <property type="project" value="UniProtKB-KW"/>
</dbReference>
<evidence type="ECO:0000256" key="4">
    <source>
        <dbReference type="ARBA" id="ARBA00022840"/>
    </source>
</evidence>
<comment type="caution">
    <text evidence="7">The sequence shown here is derived from an EMBL/GenBank/DDBJ whole genome shotgun (WGS) entry which is preliminary data.</text>
</comment>
<evidence type="ECO:0000259" key="6">
    <source>
        <dbReference type="PROSITE" id="PS50893"/>
    </source>
</evidence>
<feature type="domain" description="ABC transporter" evidence="6">
    <location>
        <begin position="6"/>
        <end position="239"/>
    </location>
</feature>
<sequence length="244" mass="25748">MSDDALVIEGLAAGYGELTVLRDVSLTLRPGELTLVGGPNGAGKSTLLRALLGAIPASAGSALLGGEDLLALDMRARLARGLSIVPEGRGLFPSLTVRDNLRVALRAGRAGRRDAQERVDAVVAALPIVGERMDDRVGSLSGGQQQMVAVGRALLMRPRVLLLDEPSIGLAPIVWRHVLKLCRELADEGRIVLLVEQRVLEALDTSDRCAVLQQGRIVHSAAVGDRRAVEQLLESYFASGSAAA</sequence>
<keyword evidence="8" id="KW-1185">Reference proteome</keyword>
<reference evidence="7 8" key="2">
    <citation type="submission" date="2023-10" db="EMBL/GenBank/DDBJ databases">
        <authorList>
            <person name="Han X.F."/>
        </authorList>
    </citation>
    <scope>NUCLEOTIDE SEQUENCE [LARGE SCALE GENOMIC DNA]</scope>
    <source>
        <strain evidence="7 8">KCTC 39840</strain>
    </source>
</reference>
<dbReference type="PANTHER" id="PTHR43820">
    <property type="entry name" value="HIGH-AFFINITY BRANCHED-CHAIN AMINO ACID TRANSPORT ATP-BINDING PROTEIN LIVF"/>
    <property type="match status" value="1"/>
</dbReference>
<dbReference type="RefSeq" id="WP_318598656.1">
    <property type="nucleotide sequence ID" value="NZ_JAWSTH010000051.1"/>
</dbReference>
<dbReference type="InterPro" id="IPR017871">
    <property type="entry name" value="ABC_transporter-like_CS"/>
</dbReference>
<evidence type="ECO:0000256" key="5">
    <source>
        <dbReference type="ARBA" id="ARBA00022970"/>
    </source>
</evidence>
<dbReference type="InterPro" id="IPR003439">
    <property type="entry name" value="ABC_transporter-like_ATP-bd"/>
</dbReference>
<evidence type="ECO:0000313" key="7">
    <source>
        <dbReference type="EMBL" id="MDW5596273.1"/>
    </source>
</evidence>
<dbReference type="PANTHER" id="PTHR43820:SF4">
    <property type="entry name" value="HIGH-AFFINITY BRANCHED-CHAIN AMINO ACID TRANSPORT ATP-BINDING PROTEIN LIVF"/>
    <property type="match status" value="1"/>
</dbReference>
<protein>
    <submittedName>
        <fullName evidence="7">ABC transporter ATP-binding protein</fullName>
    </submittedName>
</protein>
<evidence type="ECO:0000256" key="2">
    <source>
        <dbReference type="ARBA" id="ARBA00022448"/>
    </source>
</evidence>
<evidence type="ECO:0000256" key="1">
    <source>
        <dbReference type="ARBA" id="ARBA00005417"/>
    </source>
</evidence>
<comment type="similarity">
    <text evidence="1">Belongs to the ABC transporter superfamily.</text>
</comment>
<name>A0ABU4HSH5_9ACTN</name>
<gene>
    <name evidence="7" type="ORF">R7226_18130</name>
</gene>
<evidence type="ECO:0000313" key="8">
    <source>
        <dbReference type="Proteomes" id="UP001284601"/>
    </source>
</evidence>
<proteinExistence type="inferred from homology"/>
<dbReference type="InterPro" id="IPR052156">
    <property type="entry name" value="BCAA_Transport_ATP-bd_LivF"/>
</dbReference>
<dbReference type="Gene3D" id="3.40.50.300">
    <property type="entry name" value="P-loop containing nucleotide triphosphate hydrolases"/>
    <property type="match status" value="1"/>
</dbReference>
<dbReference type="Proteomes" id="UP001284601">
    <property type="component" value="Unassembled WGS sequence"/>
</dbReference>
<dbReference type="EMBL" id="JAWSTH010000051">
    <property type="protein sequence ID" value="MDW5596273.1"/>
    <property type="molecule type" value="Genomic_DNA"/>
</dbReference>
<reference evidence="8" key="1">
    <citation type="submission" date="2023-07" db="EMBL/GenBank/DDBJ databases">
        <title>Conexibacter stalactiti sp. nov., isolated from stalactites in a lava cave and emended description of the genus Conexibacter.</title>
        <authorList>
            <person name="Lee S.D."/>
        </authorList>
    </citation>
    <scope>NUCLEOTIDE SEQUENCE [LARGE SCALE GENOMIC DNA]</scope>
    <source>
        <strain evidence="8">KCTC 39840</strain>
    </source>
</reference>
<keyword evidence="5" id="KW-0029">Amino-acid transport</keyword>
<dbReference type="PROSITE" id="PS00211">
    <property type="entry name" value="ABC_TRANSPORTER_1"/>
    <property type="match status" value="1"/>
</dbReference>
<evidence type="ECO:0000256" key="3">
    <source>
        <dbReference type="ARBA" id="ARBA00022741"/>
    </source>
</evidence>
<keyword evidence="4 7" id="KW-0067">ATP-binding</keyword>
<dbReference type="CDD" id="cd03224">
    <property type="entry name" value="ABC_TM1139_LivF_branched"/>
    <property type="match status" value="1"/>
</dbReference>
<dbReference type="SMART" id="SM00382">
    <property type="entry name" value="AAA"/>
    <property type="match status" value="1"/>
</dbReference>
<dbReference type="SUPFAM" id="SSF52540">
    <property type="entry name" value="P-loop containing nucleoside triphosphate hydrolases"/>
    <property type="match status" value="1"/>
</dbReference>
<dbReference type="PROSITE" id="PS50893">
    <property type="entry name" value="ABC_TRANSPORTER_2"/>
    <property type="match status" value="1"/>
</dbReference>
<dbReference type="InterPro" id="IPR027417">
    <property type="entry name" value="P-loop_NTPase"/>
</dbReference>
<dbReference type="InterPro" id="IPR003593">
    <property type="entry name" value="AAA+_ATPase"/>
</dbReference>